<keyword evidence="3" id="KW-0221">Differentiation</keyword>
<keyword evidence="2" id="KW-0217">Developmental protein</keyword>
<dbReference type="PANTHER" id="PTHR34359:SF5">
    <property type="entry name" value="CLAVATA3_ESR (CLE)-RELATED PROTEIN 9"/>
    <property type="match status" value="1"/>
</dbReference>
<protein>
    <recommendedName>
        <fullName evidence="9">CLAVATA3/ESR (CLE)-related protein 13</fullName>
    </recommendedName>
</protein>
<feature type="signal peptide" evidence="6">
    <location>
        <begin position="1"/>
        <end position="25"/>
    </location>
</feature>
<evidence type="ECO:0000256" key="1">
    <source>
        <dbReference type="ARBA" id="ARBA00005416"/>
    </source>
</evidence>
<evidence type="ECO:0000313" key="7">
    <source>
        <dbReference type="EMBL" id="GKV25103.1"/>
    </source>
</evidence>
<gene>
    <name evidence="7" type="ORF">SLEP1_g34596</name>
</gene>
<feature type="region of interest" description="Disordered" evidence="5">
    <location>
        <begin position="61"/>
        <end position="106"/>
    </location>
</feature>
<proteinExistence type="inferred from homology"/>
<keyword evidence="8" id="KW-1185">Reference proteome</keyword>
<evidence type="ECO:0000256" key="2">
    <source>
        <dbReference type="ARBA" id="ARBA00022473"/>
    </source>
</evidence>
<sequence>MRTLPLLGLTLWLSVLLLFFAFEYSSFIPSHGRTSVPHRMVTNRKVLTGAKFDFRRFLHHTKHHQRHHHHRRHTPVQPEPADGTQIDPRYGVDKRLVPTGPNPLHH</sequence>
<keyword evidence="4" id="KW-0379">Hydroxylation</keyword>
<keyword evidence="6" id="KW-0732">Signal</keyword>
<evidence type="ECO:0000313" key="8">
    <source>
        <dbReference type="Proteomes" id="UP001054252"/>
    </source>
</evidence>
<name>A0AAV5KKT8_9ROSI</name>
<reference evidence="7 8" key="1">
    <citation type="journal article" date="2021" name="Commun. Biol.">
        <title>The genome of Shorea leprosula (Dipterocarpaceae) highlights the ecological relevance of drought in aseasonal tropical rainforests.</title>
        <authorList>
            <person name="Ng K.K.S."/>
            <person name="Kobayashi M.J."/>
            <person name="Fawcett J.A."/>
            <person name="Hatakeyama M."/>
            <person name="Paape T."/>
            <person name="Ng C.H."/>
            <person name="Ang C.C."/>
            <person name="Tnah L.H."/>
            <person name="Lee C.T."/>
            <person name="Nishiyama T."/>
            <person name="Sese J."/>
            <person name="O'Brien M.J."/>
            <person name="Copetti D."/>
            <person name="Mohd Noor M.I."/>
            <person name="Ong R.C."/>
            <person name="Putra M."/>
            <person name="Sireger I.Z."/>
            <person name="Indrioko S."/>
            <person name="Kosugi Y."/>
            <person name="Izuno A."/>
            <person name="Isagi Y."/>
            <person name="Lee S.L."/>
            <person name="Shimizu K.K."/>
        </authorList>
    </citation>
    <scope>NUCLEOTIDE SEQUENCE [LARGE SCALE GENOMIC DNA]</scope>
    <source>
        <strain evidence="7">214</strain>
    </source>
</reference>
<dbReference type="AlphaFoldDB" id="A0AAV5KKT8"/>
<dbReference type="Proteomes" id="UP001054252">
    <property type="component" value="Unassembled WGS sequence"/>
</dbReference>
<dbReference type="EMBL" id="BPVZ01000068">
    <property type="protein sequence ID" value="GKV25103.1"/>
    <property type="molecule type" value="Genomic_DNA"/>
</dbReference>
<dbReference type="GO" id="GO:0030154">
    <property type="term" value="P:cell differentiation"/>
    <property type="evidence" value="ECO:0007669"/>
    <property type="project" value="UniProtKB-KW"/>
</dbReference>
<evidence type="ECO:0000256" key="5">
    <source>
        <dbReference type="SAM" id="MobiDB-lite"/>
    </source>
</evidence>
<feature type="chain" id="PRO_5043708472" description="CLAVATA3/ESR (CLE)-related protein 13" evidence="6">
    <location>
        <begin position="26"/>
        <end position="106"/>
    </location>
</feature>
<organism evidence="7 8">
    <name type="scientific">Rubroshorea leprosula</name>
    <dbReference type="NCBI Taxonomy" id="152421"/>
    <lineage>
        <taxon>Eukaryota</taxon>
        <taxon>Viridiplantae</taxon>
        <taxon>Streptophyta</taxon>
        <taxon>Embryophyta</taxon>
        <taxon>Tracheophyta</taxon>
        <taxon>Spermatophyta</taxon>
        <taxon>Magnoliopsida</taxon>
        <taxon>eudicotyledons</taxon>
        <taxon>Gunneridae</taxon>
        <taxon>Pentapetalae</taxon>
        <taxon>rosids</taxon>
        <taxon>malvids</taxon>
        <taxon>Malvales</taxon>
        <taxon>Dipterocarpaceae</taxon>
        <taxon>Rubroshorea</taxon>
    </lineage>
</organism>
<dbReference type="InterPro" id="IPR039618">
    <property type="entry name" value="CLE9-13"/>
</dbReference>
<dbReference type="PANTHER" id="PTHR34359">
    <property type="entry name" value="CLAVATA3/ESR (CLE)-RELATED PROTEIN 10"/>
    <property type="match status" value="1"/>
</dbReference>
<evidence type="ECO:0008006" key="9">
    <source>
        <dbReference type="Google" id="ProtNLM"/>
    </source>
</evidence>
<feature type="compositionally biased region" description="Basic residues" evidence="5">
    <location>
        <begin position="61"/>
        <end position="74"/>
    </location>
</feature>
<evidence type="ECO:0000256" key="3">
    <source>
        <dbReference type="ARBA" id="ARBA00022782"/>
    </source>
</evidence>
<evidence type="ECO:0000256" key="6">
    <source>
        <dbReference type="SAM" id="SignalP"/>
    </source>
</evidence>
<comment type="caution">
    <text evidence="7">The sequence shown here is derived from an EMBL/GenBank/DDBJ whole genome shotgun (WGS) entry which is preliminary data.</text>
</comment>
<comment type="similarity">
    <text evidence="1">Belongs to the CLV3/ESR signal peptide family.</text>
</comment>
<evidence type="ECO:0000256" key="4">
    <source>
        <dbReference type="ARBA" id="ARBA00023278"/>
    </source>
</evidence>
<accession>A0AAV5KKT8</accession>